<evidence type="ECO:0000256" key="2">
    <source>
        <dbReference type="ARBA" id="ARBA00004531"/>
    </source>
</evidence>
<dbReference type="InterPro" id="IPR018154">
    <property type="entry name" value="TLV/ENV_coat_polyprotein"/>
</dbReference>
<feature type="chain" id="PRO_5041729356" evidence="14">
    <location>
        <begin position="30"/>
        <end position="276"/>
    </location>
</feature>
<keyword evidence="6" id="KW-0812">Transmembrane</keyword>
<keyword evidence="4" id="KW-1032">Host cell membrane</keyword>
<feature type="non-terminal residue" evidence="15">
    <location>
        <position position="276"/>
    </location>
</feature>
<dbReference type="PANTHER" id="PTHR10424">
    <property type="entry name" value="VIRAL ENVELOPE PROTEIN"/>
    <property type="match status" value="1"/>
</dbReference>
<gene>
    <name evidence="15" type="ORF">Q5P01_000197</name>
</gene>
<dbReference type="Gene3D" id="1.10.287.210">
    <property type="match status" value="1"/>
</dbReference>
<keyword evidence="12" id="KW-0325">Glycoprotein</keyword>
<evidence type="ECO:0000313" key="16">
    <source>
        <dbReference type="Proteomes" id="UP001187415"/>
    </source>
</evidence>
<dbReference type="Proteomes" id="UP001187415">
    <property type="component" value="Unassembled WGS sequence"/>
</dbReference>
<evidence type="ECO:0000256" key="13">
    <source>
        <dbReference type="ARBA" id="ARBA00023288"/>
    </source>
</evidence>
<feature type="signal peptide" evidence="14">
    <location>
        <begin position="1"/>
        <end position="29"/>
    </location>
</feature>
<evidence type="ECO:0000256" key="5">
    <source>
        <dbReference type="ARBA" id="ARBA00022581"/>
    </source>
</evidence>
<organism evidence="15 16">
    <name type="scientific">Channa striata</name>
    <name type="common">Snakehead murrel</name>
    <name type="synonym">Ophicephalus striatus</name>
    <dbReference type="NCBI Taxonomy" id="64152"/>
    <lineage>
        <taxon>Eukaryota</taxon>
        <taxon>Metazoa</taxon>
        <taxon>Chordata</taxon>
        <taxon>Craniata</taxon>
        <taxon>Vertebrata</taxon>
        <taxon>Euteleostomi</taxon>
        <taxon>Actinopterygii</taxon>
        <taxon>Neopterygii</taxon>
        <taxon>Teleostei</taxon>
        <taxon>Neoteleostei</taxon>
        <taxon>Acanthomorphata</taxon>
        <taxon>Anabantaria</taxon>
        <taxon>Anabantiformes</taxon>
        <taxon>Channoidei</taxon>
        <taxon>Channidae</taxon>
        <taxon>Channa</taxon>
    </lineage>
</organism>
<evidence type="ECO:0000256" key="1">
    <source>
        <dbReference type="ARBA" id="ARBA00004402"/>
    </source>
</evidence>
<dbReference type="PANTHER" id="PTHR10424:SF81">
    <property type="entry name" value="ERVV2 PROTEIN"/>
    <property type="match status" value="1"/>
</dbReference>
<reference evidence="15" key="1">
    <citation type="submission" date="2023-07" db="EMBL/GenBank/DDBJ databases">
        <title>Chromosome-level Genome Assembly of Striped Snakehead (Channa striata).</title>
        <authorList>
            <person name="Liu H."/>
        </authorList>
    </citation>
    <scope>NUCLEOTIDE SEQUENCE</scope>
    <source>
        <strain evidence="15">Gz</strain>
        <tissue evidence="15">Muscle</tissue>
    </source>
</reference>
<dbReference type="SUPFAM" id="SSF58069">
    <property type="entry name" value="Virus ectodomain"/>
    <property type="match status" value="1"/>
</dbReference>
<evidence type="ECO:0000256" key="4">
    <source>
        <dbReference type="ARBA" id="ARBA00022511"/>
    </source>
</evidence>
<keyword evidence="5" id="KW-0945">Host-virus interaction</keyword>
<evidence type="ECO:0000256" key="8">
    <source>
        <dbReference type="ARBA" id="ARBA00022989"/>
    </source>
</evidence>
<keyword evidence="9" id="KW-0472">Membrane</keyword>
<keyword evidence="10" id="KW-0564">Palmitate</keyword>
<evidence type="ECO:0000256" key="7">
    <source>
        <dbReference type="ARBA" id="ARBA00022870"/>
    </source>
</evidence>
<evidence type="ECO:0000256" key="11">
    <source>
        <dbReference type="ARBA" id="ARBA00023157"/>
    </source>
</evidence>
<keyword evidence="14" id="KW-0732">Signal</keyword>
<keyword evidence="16" id="KW-1185">Reference proteome</keyword>
<name>A0AA88IQT5_CHASR</name>
<evidence type="ECO:0000256" key="12">
    <source>
        <dbReference type="ARBA" id="ARBA00023180"/>
    </source>
</evidence>
<keyword evidence="8" id="KW-1133">Transmembrane helix</keyword>
<evidence type="ECO:0000256" key="14">
    <source>
        <dbReference type="SAM" id="SignalP"/>
    </source>
</evidence>
<dbReference type="AlphaFoldDB" id="A0AA88IQT5"/>
<protein>
    <submittedName>
        <fullName evidence="15">Uncharacterized protein</fullName>
    </submittedName>
</protein>
<dbReference type="EMBL" id="JAUPFM010000173">
    <property type="protein sequence ID" value="KAK2811566.1"/>
    <property type="molecule type" value="Genomic_DNA"/>
</dbReference>
<evidence type="ECO:0000256" key="9">
    <source>
        <dbReference type="ARBA" id="ARBA00023136"/>
    </source>
</evidence>
<evidence type="ECO:0000256" key="6">
    <source>
        <dbReference type="ARBA" id="ARBA00022692"/>
    </source>
</evidence>
<evidence type="ECO:0000256" key="10">
    <source>
        <dbReference type="ARBA" id="ARBA00023139"/>
    </source>
</evidence>
<accession>A0AA88IQT5</accession>
<keyword evidence="7" id="KW-1043">Host membrane</keyword>
<keyword evidence="11" id="KW-1015">Disulfide bond</keyword>
<evidence type="ECO:0000256" key="3">
    <source>
        <dbReference type="ARBA" id="ARBA00004563"/>
    </source>
</evidence>
<sequence length="276" mass="30645">CCIPGCISFSGSGAAIVLQWLAWTHVARPSTFTAVLESLAQCPFSPHRWHLSASRPYPLLCVLPLLEKLVCSPVPYFGSLLPTCWHFVLGDSGVTKKRCQRAMVAAILRMICELWHNQQITQQLSNKSRLTRSVTEPAGLLDPYSATQSPLWMMDNLWMQYVQSSRGVPTLCWWCTTNKNVDWINQQRFINDTHDAIGSIVEQLAATSQMTWENRLATDVLLADKGGVCTMFGDSCCTLNNTAPDGSVTKALEGLRSLRASLKDVLVMMTQHLGLV</sequence>
<comment type="caution">
    <text evidence="15">The sequence shown here is derived from an EMBL/GenBank/DDBJ whole genome shotgun (WGS) entry which is preliminary data.</text>
</comment>
<evidence type="ECO:0000313" key="15">
    <source>
        <dbReference type="EMBL" id="KAK2811566.1"/>
    </source>
</evidence>
<keyword evidence="13" id="KW-0449">Lipoprotein</keyword>
<comment type="subcellular location">
    <subcellularLocation>
        <location evidence="1">Host cell membrane</location>
        <topology evidence="1">Single-pass type I membrane protein</topology>
    </subcellularLocation>
    <subcellularLocation>
        <location evidence="2">Host endomembrane system</location>
        <topology evidence="2">Peripheral membrane protein</topology>
    </subcellularLocation>
    <subcellularLocation>
        <location evidence="3">Virion membrane</location>
        <topology evidence="3">Single-pass type I membrane protein</topology>
    </subcellularLocation>
</comment>
<proteinExistence type="predicted"/>